<dbReference type="PROSITE" id="PS50088">
    <property type="entry name" value="ANK_REPEAT"/>
    <property type="match status" value="1"/>
</dbReference>
<evidence type="ECO:0000256" key="2">
    <source>
        <dbReference type="ARBA" id="ARBA00023043"/>
    </source>
</evidence>
<dbReference type="SUPFAM" id="SSF48403">
    <property type="entry name" value="Ankyrin repeat"/>
    <property type="match status" value="1"/>
</dbReference>
<dbReference type="Proteomes" id="UP000616885">
    <property type="component" value="Unassembled WGS sequence"/>
</dbReference>
<dbReference type="InterPro" id="IPR036770">
    <property type="entry name" value="Ankyrin_rpt-contain_sf"/>
</dbReference>
<dbReference type="Gene3D" id="1.25.40.20">
    <property type="entry name" value="Ankyrin repeat-containing domain"/>
    <property type="match status" value="1"/>
</dbReference>
<dbReference type="PROSITE" id="PS50297">
    <property type="entry name" value="ANK_REP_REGION"/>
    <property type="match status" value="1"/>
</dbReference>
<organism evidence="4 5">
    <name type="scientific">Bionectria ochroleuca</name>
    <name type="common">Gliocladium roseum</name>
    <dbReference type="NCBI Taxonomy" id="29856"/>
    <lineage>
        <taxon>Eukaryota</taxon>
        <taxon>Fungi</taxon>
        <taxon>Dikarya</taxon>
        <taxon>Ascomycota</taxon>
        <taxon>Pezizomycotina</taxon>
        <taxon>Sordariomycetes</taxon>
        <taxon>Hypocreomycetidae</taxon>
        <taxon>Hypocreales</taxon>
        <taxon>Bionectriaceae</taxon>
        <taxon>Clonostachys</taxon>
    </lineage>
</organism>
<gene>
    <name evidence="4" type="ORF">IM811_006959</name>
</gene>
<accession>A0A8H7K3W1</accession>
<keyword evidence="1" id="KW-0677">Repeat</keyword>
<dbReference type="PANTHER" id="PTHR24180:SF45">
    <property type="entry name" value="POLY [ADP-RIBOSE] POLYMERASE TANKYRASE"/>
    <property type="match status" value="1"/>
</dbReference>
<proteinExistence type="predicted"/>
<dbReference type="AlphaFoldDB" id="A0A8H7K3W1"/>
<evidence type="ECO:0008006" key="6">
    <source>
        <dbReference type="Google" id="ProtNLM"/>
    </source>
</evidence>
<name>A0A8H7K3W1_BIOOC</name>
<keyword evidence="2 3" id="KW-0040">ANK repeat</keyword>
<evidence type="ECO:0000256" key="1">
    <source>
        <dbReference type="ARBA" id="ARBA00022737"/>
    </source>
</evidence>
<protein>
    <recommendedName>
        <fullName evidence="6">Ankyrin repeat protein</fullName>
    </recommendedName>
</protein>
<dbReference type="SMART" id="SM00248">
    <property type="entry name" value="ANK"/>
    <property type="match status" value="4"/>
</dbReference>
<dbReference type="Pfam" id="PF00023">
    <property type="entry name" value="Ank"/>
    <property type="match status" value="1"/>
</dbReference>
<evidence type="ECO:0000256" key="3">
    <source>
        <dbReference type="PROSITE-ProRule" id="PRU00023"/>
    </source>
</evidence>
<reference evidence="4" key="1">
    <citation type="submission" date="2020-10" db="EMBL/GenBank/DDBJ databases">
        <title>High-Quality Genome Resource of Clonostachys rosea strain S41 by Oxford Nanopore Long-Read Sequencing.</title>
        <authorList>
            <person name="Wang H."/>
        </authorList>
    </citation>
    <scope>NUCLEOTIDE SEQUENCE</scope>
    <source>
        <strain evidence="4">S41</strain>
    </source>
</reference>
<evidence type="ECO:0000313" key="5">
    <source>
        <dbReference type="Proteomes" id="UP000616885"/>
    </source>
</evidence>
<dbReference type="InterPro" id="IPR002110">
    <property type="entry name" value="Ankyrin_rpt"/>
</dbReference>
<sequence>MSQDRNWDTLLPQTTASGDVDLLRQQLNSCPAHKLRNELILEMLENIFDRGSKDLSLELAKLIVGNIKEVRKQSLAFLNYENLEKIMEKAIEKDNVPLMEYLLGLSGRLEDGQMPSYGWSDLRSRKDIKQVGPRSVSMMRVLVQNGFNINKRAHEHTTLHFALASPYTDDESVQLIKYLASRIHDINQTDEHGYTPLHAWLHETQEDRWRGKQDVIRKITTHLLDNHASLAATAKEENGDTPLHFVVQSASPSLVELFLSRGANKYARNNLKDEKTPLDYAQPFKKNSADSDEQEVYALMME</sequence>
<feature type="repeat" description="ANK" evidence="3">
    <location>
        <begin position="238"/>
        <end position="270"/>
    </location>
</feature>
<dbReference type="InterPro" id="IPR051637">
    <property type="entry name" value="Ank_repeat_dom-contain_49"/>
</dbReference>
<comment type="caution">
    <text evidence="4">The sequence shown here is derived from an EMBL/GenBank/DDBJ whole genome shotgun (WGS) entry which is preliminary data.</text>
</comment>
<evidence type="ECO:0000313" key="4">
    <source>
        <dbReference type="EMBL" id="KAF9742777.1"/>
    </source>
</evidence>
<dbReference type="PANTHER" id="PTHR24180">
    <property type="entry name" value="CYCLIN-DEPENDENT KINASE INHIBITOR 2C-RELATED"/>
    <property type="match status" value="1"/>
</dbReference>
<dbReference type="EMBL" id="JADCTT010000019">
    <property type="protein sequence ID" value="KAF9742777.1"/>
    <property type="molecule type" value="Genomic_DNA"/>
</dbReference>